<keyword evidence="5 11" id="KW-0851">Voltage-gated channel</keyword>
<dbReference type="GO" id="GO:0005242">
    <property type="term" value="F:inward rectifier potassium channel activity"/>
    <property type="evidence" value="ECO:0007669"/>
    <property type="project" value="InterPro"/>
</dbReference>
<keyword evidence="6 11" id="KW-0630">Potassium</keyword>
<evidence type="ECO:0000256" key="2">
    <source>
        <dbReference type="ARBA" id="ARBA00022448"/>
    </source>
</evidence>
<keyword evidence="4 11" id="KW-0812">Transmembrane</keyword>
<dbReference type="EMBL" id="HBUE01195632">
    <property type="protein sequence ID" value="CAG6527491.1"/>
    <property type="molecule type" value="Transcribed_RNA"/>
</dbReference>
<dbReference type="SUPFAM" id="SSF81324">
    <property type="entry name" value="Voltage-gated potassium channels"/>
    <property type="match status" value="1"/>
</dbReference>
<evidence type="ECO:0000256" key="4">
    <source>
        <dbReference type="ARBA" id="ARBA00022692"/>
    </source>
</evidence>
<protein>
    <submittedName>
        <fullName evidence="16">ATP-sensitive inward rectifier potassium channel 8</fullName>
    </submittedName>
</protein>
<evidence type="ECO:0000256" key="6">
    <source>
        <dbReference type="ARBA" id="ARBA00022958"/>
    </source>
</evidence>
<evidence type="ECO:0000256" key="9">
    <source>
        <dbReference type="ARBA" id="ARBA00023136"/>
    </source>
</evidence>
<dbReference type="EMBL" id="HBUE01301626">
    <property type="protein sequence ID" value="CAG6579213.1"/>
    <property type="molecule type" value="Transcribed_RNA"/>
</dbReference>
<dbReference type="SUPFAM" id="SSF81296">
    <property type="entry name" value="E set domains"/>
    <property type="match status" value="1"/>
</dbReference>
<feature type="region of interest" description="Disordered" evidence="12">
    <location>
        <begin position="77"/>
        <end position="129"/>
    </location>
</feature>
<evidence type="ECO:0000256" key="12">
    <source>
        <dbReference type="SAM" id="MobiDB-lite"/>
    </source>
</evidence>
<dbReference type="Pfam" id="PF17655">
    <property type="entry name" value="IRK_C"/>
    <property type="match status" value="1"/>
</dbReference>
<dbReference type="InterPro" id="IPR040445">
    <property type="entry name" value="Kir_TM"/>
</dbReference>
<comment type="similarity">
    <text evidence="11">Belongs to the inward rectifier-type potassium channel (TC 1.A.2.1) family.</text>
</comment>
<evidence type="ECO:0000256" key="5">
    <source>
        <dbReference type="ARBA" id="ARBA00022882"/>
    </source>
</evidence>
<dbReference type="InterPro" id="IPR013518">
    <property type="entry name" value="K_chnl_inward-rec_Kir_cyto"/>
</dbReference>
<dbReference type="Pfam" id="PF01007">
    <property type="entry name" value="IRK"/>
    <property type="match status" value="1"/>
</dbReference>
<dbReference type="GO" id="GO:0034702">
    <property type="term" value="C:monoatomic ion channel complex"/>
    <property type="evidence" value="ECO:0007669"/>
    <property type="project" value="UniProtKB-KW"/>
</dbReference>
<accession>A0A8D8AAG9</accession>
<dbReference type="Gene3D" id="1.10.287.70">
    <property type="match status" value="1"/>
</dbReference>
<keyword evidence="3 11" id="KW-0633">Potassium transport</keyword>
<evidence type="ECO:0000256" key="7">
    <source>
        <dbReference type="ARBA" id="ARBA00022989"/>
    </source>
</evidence>
<dbReference type="AlphaFoldDB" id="A0A8D8AAG9"/>
<keyword evidence="2 11" id="KW-0813">Transport</keyword>
<dbReference type="PANTHER" id="PTHR11767">
    <property type="entry name" value="INWARD RECTIFIER POTASSIUM CHANNEL"/>
    <property type="match status" value="1"/>
</dbReference>
<feature type="domain" description="Potassium channel inwardly rectifying transmembrane" evidence="14">
    <location>
        <begin position="174"/>
        <end position="320"/>
    </location>
</feature>
<feature type="domain" description="Inward rectifier potassium channel C-terminal" evidence="15">
    <location>
        <begin position="329"/>
        <end position="497"/>
    </location>
</feature>
<proteinExistence type="inferred from homology"/>
<dbReference type="InterPro" id="IPR041647">
    <property type="entry name" value="IRK_C"/>
</dbReference>
<feature type="region of interest" description="Disordered" evidence="12">
    <location>
        <begin position="1"/>
        <end position="34"/>
    </location>
</feature>
<keyword evidence="8 11" id="KW-0406">Ion transport</keyword>
<evidence type="ECO:0000256" key="10">
    <source>
        <dbReference type="ARBA" id="ARBA00023303"/>
    </source>
</evidence>
<reference evidence="16" key="1">
    <citation type="submission" date="2021-05" db="EMBL/GenBank/DDBJ databases">
        <authorList>
            <person name="Alioto T."/>
            <person name="Alioto T."/>
            <person name="Gomez Garrido J."/>
        </authorList>
    </citation>
    <scope>NUCLEOTIDE SEQUENCE</scope>
</reference>
<feature type="compositionally biased region" description="Basic residues" evidence="12">
    <location>
        <begin position="16"/>
        <end position="25"/>
    </location>
</feature>
<evidence type="ECO:0000256" key="8">
    <source>
        <dbReference type="ARBA" id="ARBA00023065"/>
    </source>
</evidence>
<evidence type="ECO:0000256" key="1">
    <source>
        <dbReference type="ARBA" id="ARBA00004141"/>
    </source>
</evidence>
<dbReference type="InterPro" id="IPR016449">
    <property type="entry name" value="K_chnl_inward-rec_Kir"/>
</dbReference>
<evidence type="ECO:0000259" key="15">
    <source>
        <dbReference type="Pfam" id="PF17655"/>
    </source>
</evidence>
<evidence type="ECO:0000313" key="16">
    <source>
        <dbReference type="EMBL" id="CAG6452200.1"/>
    </source>
</evidence>
<evidence type="ECO:0000259" key="14">
    <source>
        <dbReference type="Pfam" id="PF01007"/>
    </source>
</evidence>
<dbReference type="GO" id="GO:1990573">
    <property type="term" value="P:potassium ion import across plasma membrane"/>
    <property type="evidence" value="ECO:0007669"/>
    <property type="project" value="TreeGrafter"/>
</dbReference>
<dbReference type="PANTHER" id="PTHR11767:SF115">
    <property type="entry name" value="INWARDLY RECTIFYING POTASSIUM CHANNEL 3, ISOFORM D"/>
    <property type="match status" value="1"/>
</dbReference>
<dbReference type="InterPro" id="IPR014756">
    <property type="entry name" value="Ig_E-set"/>
</dbReference>
<keyword evidence="7 13" id="KW-1133">Transmembrane helix</keyword>
<evidence type="ECO:0000256" key="13">
    <source>
        <dbReference type="SAM" id="Phobius"/>
    </source>
</evidence>
<feature type="transmembrane region" description="Helical" evidence="13">
    <location>
        <begin position="291"/>
        <end position="315"/>
    </location>
</feature>
<feature type="compositionally biased region" description="Acidic residues" evidence="12">
    <location>
        <begin position="561"/>
        <end position="572"/>
    </location>
</feature>
<dbReference type="GO" id="GO:0034765">
    <property type="term" value="P:regulation of monoatomic ion transmembrane transport"/>
    <property type="evidence" value="ECO:0007669"/>
    <property type="project" value="TreeGrafter"/>
</dbReference>
<feature type="compositionally biased region" description="Basic and acidic residues" evidence="12">
    <location>
        <begin position="78"/>
        <end position="105"/>
    </location>
</feature>
<keyword evidence="9 13" id="KW-0472">Membrane</keyword>
<feature type="transmembrane region" description="Helical" evidence="13">
    <location>
        <begin position="209"/>
        <end position="232"/>
    </location>
</feature>
<keyword evidence="10 11" id="KW-0407">Ion channel</keyword>
<evidence type="ECO:0000256" key="11">
    <source>
        <dbReference type="RuleBase" id="RU003822"/>
    </source>
</evidence>
<sequence>MSLDSLDSKSGSPYFHGKHWRRRNKRGEEEDDDFNLENRYSRPINIVNYNRQESGEMNTSPGSPYQIRKPVALWVEQQQRHNTDDEWKSSQESELNFEQKHDRGENNASNKARRRNINQSERRVGDGAIYHPQEEQVQFPIVYQSTRNLNQSRQRRNSELHRTRGFKSKSKRVINKKGNLNVLLVNLPQKSLRFVKDLVTTLVDVRWRYLLVAFGLSFFGSWILFATLWFLIAYAHGDLDFDPETGERLGDGDQPCVLNAKSFAGFLLFSIETQVTTGFGDKVPTEECPEAIFLLIVQIIVGLVIEGGMVGIVYAKLIRPPKPHPRDKRFSRVAVVCQRDGKLCFIFRVCDLKFHHAIGTKVTAVMLEQRRSLEGELIEKYESSMKLENKGRILLFWPLTVCHVIDCDSPLFDISAKDLLEKRFEIVVTISGGNKTTGQVSEASTSYLPGEIYWGHRFQNMIHYDGTNEHFVVSGQHLDATEPVDTPLCSARRLEEVLEEVQHFMENDRVREFDGMDDDAASDSDHGLQIKELRIALEKEFKSSNQSMGGAVLDEPSKDITEEEELENCNKR</sequence>
<evidence type="ECO:0000256" key="3">
    <source>
        <dbReference type="ARBA" id="ARBA00022538"/>
    </source>
</evidence>
<dbReference type="PRINTS" id="PR01320">
    <property type="entry name" value="KIRCHANNEL"/>
</dbReference>
<dbReference type="EMBL" id="HBUE01020239">
    <property type="protein sequence ID" value="CAG6452200.1"/>
    <property type="molecule type" value="Transcribed_RNA"/>
</dbReference>
<feature type="region of interest" description="Disordered" evidence="12">
    <location>
        <begin position="543"/>
        <end position="572"/>
    </location>
</feature>
<name>A0A8D8AAG9_CULPI</name>
<dbReference type="GO" id="GO:0005886">
    <property type="term" value="C:plasma membrane"/>
    <property type="evidence" value="ECO:0007669"/>
    <property type="project" value="TreeGrafter"/>
</dbReference>
<comment type="subcellular location">
    <subcellularLocation>
        <location evidence="1 11">Membrane</location>
        <topology evidence="1 11">Multi-pass membrane protein</topology>
    </subcellularLocation>
</comment>
<dbReference type="Gene3D" id="2.60.40.1400">
    <property type="entry name" value="G protein-activated inward rectifier potassium channel 1"/>
    <property type="match status" value="1"/>
</dbReference>
<organism evidence="16">
    <name type="scientific">Culex pipiens</name>
    <name type="common">House mosquito</name>
    <dbReference type="NCBI Taxonomy" id="7175"/>
    <lineage>
        <taxon>Eukaryota</taxon>
        <taxon>Metazoa</taxon>
        <taxon>Ecdysozoa</taxon>
        <taxon>Arthropoda</taxon>
        <taxon>Hexapoda</taxon>
        <taxon>Insecta</taxon>
        <taxon>Pterygota</taxon>
        <taxon>Neoptera</taxon>
        <taxon>Endopterygota</taxon>
        <taxon>Diptera</taxon>
        <taxon>Nematocera</taxon>
        <taxon>Culicoidea</taxon>
        <taxon>Culicidae</taxon>
        <taxon>Culicinae</taxon>
        <taxon>Culicini</taxon>
        <taxon>Culex</taxon>
        <taxon>Culex</taxon>
    </lineage>
</organism>